<evidence type="ECO:0000313" key="3">
    <source>
        <dbReference type="Proteomes" id="UP000287166"/>
    </source>
</evidence>
<dbReference type="InterPro" id="IPR051057">
    <property type="entry name" value="PI-PLC_domain"/>
</dbReference>
<dbReference type="EMBL" id="BFAD01000014">
    <property type="protein sequence ID" value="GBE88852.1"/>
    <property type="molecule type" value="Genomic_DNA"/>
</dbReference>
<evidence type="ECO:0000259" key="1">
    <source>
        <dbReference type="SMART" id="SM00148"/>
    </source>
</evidence>
<dbReference type="RefSeq" id="XP_027619765.1">
    <property type="nucleotide sequence ID" value="XM_027763964.1"/>
</dbReference>
<dbReference type="PANTHER" id="PTHR13593:SF113">
    <property type="entry name" value="SI:DKEY-266F7.9"/>
    <property type="match status" value="1"/>
</dbReference>
<dbReference type="PROSITE" id="PS50007">
    <property type="entry name" value="PIPLC_X_DOMAIN"/>
    <property type="match status" value="1"/>
</dbReference>
<dbReference type="Pfam" id="PF00388">
    <property type="entry name" value="PI-PLC-X"/>
    <property type="match status" value="1"/>
</dbReference>
<dbReference type="GeneID" id="38785769"/>
<dbReference type="STRING" id="139825.A0A401H376"/>
<dbReference type="PANTHER" id="PTHR13593">
    <property type="match status" value="1"/>
</dbReference>
<organism evidence="2 3">
    <name type="scientific">Sparassis crispa</name>
    <dbReference type="NCBI Taxonomy" id="139825"/>
    <lineage>
        <taxon>Eukaryota</taxon>
        <taxon>Fungi</taxon>
        <taxon>Dikarya</taxon>
        <taxon>Basidiomycota</taxon>
        <taxon>Agaricomycotina</taxon>
        <taxon>Agaricomycetes</taxon>
        <taxon>Polyporales</taxon>
        <taxon>Sparassidaceae</taxon>
        <taxon>Sparassis</taxon>
    </lineage>
</organism>
<dbReference type="OrthoDB" id="1046782at2759"/>
<dbReference type="Proteomes" id="UP000287166">
    <property type="component" value="Unassembled WGS sequence"/>
</dbReference>
<gene>
    <name evidence="2" type="ORF">SCP_1402600</name>
</gene>
<dbReference type="Gene3D" id="3.20.20.190">
    <property type="entry name" value="Phosphatidylinositol (PI) phosphodiesterase"/>
    <property type="match status" value="1"/>
</dbReference>
<reference evidence="2 3" key="1">
    <citation type="journal article" date="2018" name="Sci. Rep.">
        <title>Genome sequence of the cauliflower mushroom Sparassis crispa (Hanabiratake) and its association with beneficial usage.</title>
        <authorList>
            <person name="Kiyama R."/>
            <person name="Furutani Y."/>
            <person name="Kawaguchi K."/>
            <person name="Nakanishi T."/>
        </authorList>
    </citation>
    <scope>NUCLEOTIDE SEQUENCE [LARGE SCALE GENOMIC DNA]</scope>
</reference>
<evidence type="ECO:0000313" key="2">
    <source>
        <dbReference type="EMBL" id="GBE88852.1"/>
    </source>
</evidence>
<dbReference type="InterPro" id="IPR000909">
    <property type="entry name" value="PLipase_C_PInositol-sp_X_dom"/>
</dbReference>
<accession>A0A401H376</accession>
<dbReference type="AlphaFoldDB" id="A0A401H376"/>
<dbReference type="InterPro" id="IPR017946">
    <property type="entry name" value="PLC-like_Pdiesterase_TIM-brl"/>
</dbReference>
<comment type="caution">
    <text evidence="2">The sequence shown here is derived from an EMBL/GenBank/DDBJ whole genome shotgun (WGS) entry which is preliminary data.</text>
</comment>
<dbReference type="GO" id="GO:0008081">
    <property type="term" value="F:phosphoric diester hydrolase activity"/>
    <property type="evidence" value="ECO:0007669"/>
    <property type="project" value="InterPro"/>
</dbReference>
<keyword evidence="3" id="KW-1185">Reference proteome</keyword>
<dbReference type="GO" id="GO:0006629">
    <property type="term" value="P:lipid metabolic process"/>
    <property type="evidence" value="ECO:0007669"/>
    <property type="project" value="InterPro"/>
</dbReference>
<name>A0A401H376_9APHY</name>
<proteinExistence type="predicted"/>
<dbReference type="InParanoid" id="A0A401H376"/>
<feature type="domain" description="Phosphatidylinositol-specific phospholipase C X" evidence="1">
    <location>
        <begin position="393"/>
        <end position="540"/>
    </location>
</feature>
<dbReference type="SUPFAM" id="SSF51695">
    <property type="entry name" value="PLC-like phosphodiesterases"/>
    <property type="match status" value="1"/>
</dbReference>
<protein>
    <recommendedName>
        <fullName evidence="1">Phosphatidylinositol-specific phospholipase C X domain-containing protein</fullName>
    </recommendedName>
</protein>
<sequence>MPNIPPITFPGPFDLNQWHDLPKVLPYYEVLERIKTALLAVFPDCNVLIVRTGRDDDPEFLRADGLQRSHIEIFRHSIKASATYGYNLYVFKEGTVYYPGDKGADSFNCTDKRDEAESIFTFTRRGGAISAFPNFCEALYKRLDPAVAVTAAKRDLLRDHPSAHVLIVPAEKNVRSLSIQDPANSAVILNQLVQVVPLSKFKAKKGEYAYWVFLEGSFYCDAMSSGHAQAFTANTKYGENYYTFFRYDGNPHTLISFNAEKYMKLKIPDALKKAKEDLLHDYPLDCILICHNPRNTPLPNLPQNDIVFKNHMEVHDGMFGSSTGFEVFVARHTSPPNNIVFELLDDSLKYDKEIYTFGGDYDLSGKILTFRPKLDVSIDASRWMSYLSGNELLSELTIPGTHDSYAREETVPPYGELARLVVVAMAACQTDSITAQLENGIRFLDLRCSFRSDGSIGMRHGAIPLIGSLEGVVQDIASFLGSHDQEAVVVSIKWDDGAEPANFGGAISDLITVHKVGQWYTQNAVPRLQACRGKMVLLRRYKGTIGLDVEQWPHNAKGNPIPTNPNIVVQDFYDKPTYQDKWDAIKQFFTVAQALPVSPHLYLNFMTAVGAIPRPIEYASQMNSELHNYLIPFESTKLSSPVRLGVVVFDCPDSFDFGSTHSLVYRLLLLNFPNAKRTP</sequence>
<dbReference type="SMART" id="SM00148">
    <property type="entry name" value="PLCXc"/>
    <property type="match status" value="1"/>
</dbReference>